<evidence type="ECO:0000259" key="1">
    <source>
        <dbReference type="Pfam" id="PF00535"/>
    </source>
</evidence>
<dbReference type="GO" id="GO:0016740">
    <property type="term" value="F:transferase activity"/>
    <property type="evidence" value="ECO:0007669"/>
    <property type="project" value="UniProtKB-KW"/>
</dbReference>
<feature type="domain" description="Glycosyltransferase 2-like" evidence="1">
    <location>
        <begin position="235"/>
        <end position="398"/>
    </location>
</feature>
<dbReference type="EMBL" id="QZKI01000108">
    <property type="protein sequence ID" value="RJP67100.1"/>
    <property type="molecule type" value="Genomic_DNA"/>
</dbReference>
<evidence type="ECO:0000313" key="2">
    <source>
        <dbReference type="EMBL" id="RJP67100.1"/>
    </source>
</evidence>
<dbReference type="InterPro" id="IPR029044">
    <property type="entry name" value="Nucleotide-diphossugar_trans"/>
</dbReference>
<dbReference type="Gene3D" id="3.90.550.10">
    <property type="entry name" value="Spore Coat Polysaccharide Biosynthesis Protein SpsA, Chain A"/>
    <property type="match status" value="1"/>
</dbReference>
<dbReference type="InterPro" id="IPR050256">
    <property type="entry name" value="Glycosyltransferase_2"/>
</dbReference>
<reference evidence="2 3" key="1">
    <citation type="journal article" date="2017" name="ISME J.">
        <title>Energy and carbon metabolisms in a deep terrestrial subsurface fluid microbial community.</title>
        <authorList>
            <person name="Momper L."/>
            <person name="Jungbluth S.P."/>
            <person name="Lee M.D."/>
            <person name="Amend J.P."/>
        </authorList>
    </citation>
    <scope>NUCLEOTIDE SEQUENCE [LARGE SCALE GENOMIC DNA]</scope>
    <source>
        <strain evidence="2">SURF_17</strain>
    </source>
</reference>
<dbReference type="SUPFAM" id="SSF53448">
    <property type="entry name" value="Nucleotide-diphospho-sugar transferases"/>
    <property type="match status" value="1"/>
</dbReference>
<dbReference type="Gene3D" id="3.40.50.150">
    <property type="entry name" value="Vaccinia Virus protein VP39"/>
    <property type="match status" value="1"/>
</dbReference>
<sequence length="487" mass="55947">MEKQTLAAQFDAMAPVRDSWKRRNAYYYSELEKICVSLIPPRKAVLEIGCGTGDLLNSVRPERGLGIDLSRGMVEIAQKKYPHLEFRQGDAEALDLDEKFDYIIVSDLIGFLTDIWQAFTELHKVCRPDTAIIITQYNYVWEPVLKLGERLNLKMPQGHQNWLAFQDLKNLLRLTGFEICREELHLLLPKKVPVISTLVNEYIAQLPGLRGFCLLEVLEARPLARPRERKGYSCSIIIPTRNEAGNIEGCVERTPELGLWTELIFVDGESTDGTVDKIQEMMTKYHGKRKIKFIRQSPAVGKGDAVRQGFAAATGDILMILDSDLTVPPEDLPKFYTPLAEGMAEFVNGSRLVYPMEQEAMRLLNIIANKLFSYAFTWLLEQRITDTLCGTKVLFQKDYKRIEANRAFFGDFDPFGDFDLLFGASRLGLKLVEIPIKYRARTYGDIKIQRFKHGWLLLKMTVVAFRKLKLARWRESWSHFFRIFKSG</sequence>
<keyword evidence="2" id="KW-0808">Transferase</keyword>
<comment type="caution">
    <text evidence="2">The sequence shown here is derived from an EMBL/GenBank/DDBJ whole genome shotgun (WGS) entry which is preliminary data.</text>
</comment>
<protein>
    <submittedName>
        <fullName evidence="2">Glycosyltransferase</fullName>
    </submittedName>
</protein>
<dbReference type="PANTHER" id="PTHR48090:SF7">
    <property type="entry name" value="RFBJ PROTEIN"/>
    <property type="match status" value="1"/>
</dbReference>
<evidence type="ECO:0000313" key="3">
    <source>
        <dbReference type="Proteomes" id="UP000285961"/>
    </source>
</evidence>
<dbReference type="Pfam" id="PF00535">
    <property type="entry name" value="Glycos_transf_2"/>
    <property type="match status" value="1"/>
</dbReference>
<proteinExistence type="predicted"/>
<gene>
    <name evidence="2" type="ORF">C4532_15020</name>
</gene>
<dbReference type="CDD" id="cd04179">
    <property type="entry name" value="DPM_DPG-synthase_like"/>
    <property type="match status" value="1"/>
</dbReference>
<dbReference type="AlphaFoldDB" id="A0A419ETF8"/>
<dbReference type="InterPro" id="IPR029063">
    <property type="entry name" value="SAM-dependent_MTases_sf"/>
</dbReference>
<accession>A0A419ETF8</accession>
<organism evidence="2 3">
    <name type="scientific">Candidatus Abyssobacteria bacterium SURF_17</name>
    <dbReference type="NCBI Taxonomy" id="2093361"/>
    <lineage>
        <taxon>Bacteria</taxon>
        <taxon>Pseudomonadati</taxon>
        <taxon>Candidatus Hydrogenedentota</taxon>
        <taxon>Candidatus Abyssobacteria</taxon>
    </lineage>
</organism>
<dbReference type="InterPro" id="IPR001173">
    <property type="entry name" value="Glyco_trans_2-like"/>
</dbReference>
<name>A0A419ETF8_9BACT</name>
<dbReference type="Proteomes" id="UP000285961">
    <property type="component" value="Unassembled WGS sequence"/>
</dbReference>
<dbReference type="SUPFAM" id="SSF53335">
    <property type="entry name" value="S-adenosyl-L-methionine-dependent methyltransferases"/>
    <property type="match status" value="1"/>
</dbReference>
<dbReference type="CDD" id="cd02440">
    <property type="entry name" value="AdoMet_MTases"/>
    <property type="match status" value="1"/>
</dbReference>
<dbReference type="PANTHER" id="PTHR48090">
    <property type="entry name" value="UNDECAPRENYL-PHOSPHATE 4-DEOXY-4-FORMAMIDO-L-ARABINOSE TRANSFERASE-RELATED"/>
    <property type="match status" value="1"/>
</dbReference>
<dbReference type="Pfam" id="PF13489">
    <property type="entry name" value="Methyltransf_23"/>
    <property type="match status" value="1"/>
</dbReference>